<evidence type="ECO:0000313" key="3">
    <source>
        <dbReference type="Proteomes" id="UP000218209"/>
    </source>
</evidence>
<keyword evidence="3" id="KW-1185">Reference proteome</keyword>
<protein>
    <submittedName>
        <fullName evidence="2">Uncharacterized protein</fullName>
    </submittedName>
</protein>
<organism evidence="2 3">
    <name type="scientific">Porphyra umbilicalis</name>
    <name type="common">Purple laver</name>
    <name type="synonym">Red alga</name>
    <dbReference type="NCBI Taxonomy" id="2786"/>
    <lineage>
        <taxon>Eukaryota</taxon>
        <taxon>Rhodophyta</taxon>
        <taxon>Bangiophyceae</taxon>
        <taxon>Bangiales</taxon>
        <taxon>Bangiaceae</taxon>
        <taxon>Porphyra</taxon>
    </lineage>
</organism>
<feature type="compositionally biased region" description="Polar residues" evidence="1">
    <location>
        <begin position="389"/>
        <end position="399"/>
    </location>
</feature>
<feature type="region of interest" description="Disordered" evidence="1">
    <location>
        <begin position="119"/>
        <end position="150"/>
    </location>
</feature>
<evidence type="ECO:0000313" key="2">
    <source>
        <dbReference type="EMBL" id="OSX75941.1"/>
    </source>
</evidence>
<sequence length="729" mass="79526">MHVLGIETAGRLSASPEPPARTPHPIGLPQSAAMRRFVLEQCQDEEEAADMRAERDATGDAPPAPRHGRPVNGATGADQTSLAGGGVEPAFNFVDARPADELKDMDDPFVSQFMMDVTSSWPQPSTSRLRKSQNSRGKESVGARRGATRGTNATMKTWSSRIRTALAFANFVGRVVCIDPSKPRPNDATIDRGVRKFFRCLAPRTKVVITTFLECRRRGYAVAGGGRRLSATSVKDYSSGLTFLFSEAKIDGVRGVAPVVPDCCERSSPWQPKGVAEQREEEKQRADPGTYTGNPMATADIRDFRGATNKTARHDGETQLSSAPVTEVMMDRFFGELVLSHQPATDASGARLSLGEALSAMVSAAMRGANLRSTAEVEHVQPSGDAAAPSSQANELSSSDEGDTHFFTPPSNALADFLVYVFYVFAFITVARPVTLMHMKFKDISWPDMNVADNQAFFNRHRHQRFVKVKLRITKTGTDTSDVMSVCLFSYFAAPSAAEMEGDTTTAYVHCPSEHMNIPQLMQALLLFACSAPGVGTDMGALTEQPLFPSLSVRNVAGTVTFFKMKSETEVNARFAADLARIGEELVHGQRACRTYGFRRGGAQALLNRTGRYEQVMRLGGWQPNSNSFFCYITQMNSRGTLRSTLRSFTQDEVTQVVAQLMSCYSEWAVGVVRRLCVQGAVEDGQMVHSSVVAFEAENVKVLCSIVCECILTLRNGKTEEAVSSDDES</sequence>
<feature type="compositionally biased region" description="Basic and acidic residues" evidence="1">
    <location>
        <begin position="49"/>
        <end position="58"/>
    </location>
</feature>
<feature type="compositionally biased region" description="Basic and acidic residues" evidence="1">
    <location>
        <begin position="276"/>
        <end position="286"/>
    </location>
</feature>
<dbReference type="Gene3D" id="1.10.443.10">
    <property type="entry name" value="Intergrase catalytic core"/>
    <property type="match status" value="1"/>
</dbReference>
<gene>
    <name evidence="2" type="ORF">BU14_0215s0004</name>
</gene>
<feature type="region of interest" description="Disordered" evidence="1">
    <location>
        <begin position="378"/>
        <end position="404"/>
    </location>
</feature>
<dbReference type="GO" id="GO:0006310">
    <property type="term" value="P:DNA recombination"/>
    <property type="evidence" value="ECO:0007669"/>
    <property type="project" value="InterPro"/>
</dbReference>
<dbReference type="Proteomes" id="UP000218209">
    <property type="component" value="Unassembled WGS sequence"/>
</dbReference>
<dbReference type="InterPro" id="IPR013762">
    <property type="entry name" value="Integrase-like_cat_sf"/>
</dbReference>
<dbReference type="GO" id="GO:0003677">
    <property type="term" value="F:DNA binding"/>
    <property type="evidence" value="ECO:0007669"/>
    <property type="project" value="InterPro"/>
</dbReference>
<evidence type="ECO:0000256" key="1">
    <source>
        <dbReference type="SAM" id="MobiDB-lite"/>
    </source>
</evidence>
<feature type="region of interest" description="Disordered" evidence="1">
    <location>
        <begin position="1"/>
        <end position="28"/>
    </location>
</feature>
<proteinExistence type="predicted"/>
<dbReference type="EMBL" id="KV918885">
    <property type="protein sequence ID" value="OSX75941.1"/>
    <property type="molecule type" value="Genomic_DNA"/>
</dbReference>
<accession>A0A1X6P4Y1</accession>
<name>A0A1X6P4Y1_PORUM</name>
<feature type="region of interest" description="Disordered" evidence="1">
    <location>
        <begin position="45"/>
        <end position="88"/>
    </location>
</feature>
<dbReference type="AlphaFoldDB" id="A0A1X6P4Y1"/>
<feature type="region of interest" description="Disordered" evidence="1">
    <location>
        <begin position="267"/>
        <end position="297"/>
    </location>
</feature>
<reference evidence="2 3" key="1">
    <citation type="submission" date="2017-03" db="EMBL/GenBank/DDBJ databases">
        <title>WGS assembly of Porphyra umbilicalis.</title>
        <authorList>
            <person name="Brawley S.H."/>
            <person name="Blouin N.A."/>
            <person name="Ficko-Blean E."/>
            <person name="Wheeler G.L."/>
            <person name="Lohr M."/>
            <person name="Goodson H.V."/>
            <person name="Jenkins J.W."/>
            <person name="Blaby-Haas C.E."/>
            <person name="Helliwell K.E."/>
            <person name="Chan C."/>
            <person name="Marriage T."/>
            <person name="Bhattacharya D."/>
            <person name="Klein A.S."/>
            <person name="Badis Y."/>
            <person name="Brodie J."/>
            <person name="Cao Y."/>
            <person name="Collen J."/>
            <person name="Dittami S.M."/>
            <person name="Gachon C.M."/>
            <person name="Green B.R."/>
            <person name="Karpowicz S."/>
            <person name="Kim J.W."/>
            <person name="Kudahl U."/>
            <person name="Lin S."/>
            <person name="Michel G."/>
            <person name="Mittag M."/>
            <person name="Olson B.J."/>
            <person name="Pangilinan J."/>
            <person name="Peng Y."/>
            <person name="Qiu H."/>
            <person name="Shu S."/>
            <person name="Singer J.T."/>
            <person name="Smith A.G."/>
            <person name="Sprecher B.N."/>
            <person name="Wagner V."/>
            <person name="Wang W."/>
            <person name="Wang Z.-Y."/>
            <person name="Yan J."/>
            <person name="Yarish C."/>
            <person name="Zoeuner-Riek S."/>
            <person name="Zhuang Y."/>
            <person name="Zou Y."/>
            <person name="Lindquist E.A."/>
            <person name="Grimwood J."/>
            <person name="Barry K."/>
            <person name="Rokhsar D.S."/>
            <person name="Schmutz J."/>
            <person name="Stiller J.W."/>
            <person name="Grossman A.R."/>
            <person name="Prochnik S.E."/>
        </authorList>
    </citation>
    <scope>NUCLEOTIDE SEQUENCE [LARGE SCALE GENOMIC DNA]</scope>
    <source>
        <strain evidence="2">4086291</strain>
    </source>
</reference>
<dbReference type="GO" id="GO:0015074">
    <property type="term" value="P:DNA integration"/>
    <property type="evidence" value="ECO:0007669"/>
    <property type="project" value="InterPro"/>
</dbReference>